<reference evidence="3" key="1">
    <citation type="journal article" date="2012" name="Science">
        <title>The Paleozoic origin of enzymatic lignin decomposition reconstructed from 31 fungal genomes.</title>
        <authorList>
            <person name="Floudas D."/>
            <person name="Binder M."/>
            <person name="Riley R."/>
            <person name="Barry K."/>
            <person name="Blanchette R.A."/>
            <person name="Henrissat B."/>
            <person name="Martinez A.T."/>
            <person name="Otillar R."/>
            <person name="Spatafora J.W."/>
            <person name="Yadav J.S."/>
            <person name="Aerts A."/>
            <person name="Benoit I."/>
            <person name="Boyd A."/>
            <person name="Carlson A."/>
            <person name="Copeland A."/>
            <person name="Coutinho P.M."/>
            <person name="de Vries R.P."/>
            <person name="Ferreira P."/>
            <person name="Findley K."/>
            <person name="Foster B."/>
            <person name="Gaskell J."/>
            <person name="Glotzer D."/>
            <person name="Gorecki P."/>
            <person name="Heitman J."/>
            <person name="Hesse C."/>
            <person name="Hori C."/>
            <person name="Igarashi K."/>
            <person name="Jurgens J.A."/>
            <person name="Kallen N."/>
            <person name="Kersten P."/>
            <person name="Kohler A."/>
            <person name="Kuees U."/>
            <person name="Kumar T.K.A."/>
            <person name="Kuo A."/>
            <person name="LaButti K."/>
            <person name="Larrondo L.F."/>
            <person name="Lindquist E."/>
            <person name="Ling A."/>
            <person name="Lombard V."/>
            <person name="Lucas S."/>
            <person name="Lundell T."/>
            <person name="Martin R."/>
            <person name="McLaughlin D.J."/>
            <person name="Morgenstern I."/>
            <person name="Morin E."/>
            <person name="Murat C."/>
            <person name="Nagy L.G."/>
            <person name="Nolan M."/>
            <person name="Ohm R.A."/>
            <person name="Patyshakuliyeva A."/>
            <person name="Rokas A."/>
            <person name="Ruiz-Duenas F.J."/>
            <person name="Sabat G."/>
            <person name="Salamov A."/>
            <person name="Samejima M."/>
            <person name="Schmutz J."/>
            <person name="Slot J.C."/>
            <person name="St John F."/>
            <person name="Stenlid J."/>
            <person name="Sun H."/>
            <person name="Sun S."/>
            <person name="Syed K."/>
            <person name="Tsang A."/>
            <person name="Wiebenga A."/>
            <person name="Young D."/>
            <person name="Pisabarro A."/>
            <person name="Eastwood D.C."/>
            <person name="Martin F."/>
            <person name="Cullen D."/>
            <person name="Grigoriev I.V."/>
            <person name="Hibbett D.S."/>
        </authorList>
    </citation>
    <scope>NUCLEOTIDE SEQUENCE [LARGE SCALE GENOMIC DNA]</scope>
    <source>
        <strain evidence="3">RWD-64-598 SS2</strain>
    </source>
</reference>
<proteinExistence type="predicted"/>
<dbReference type="RefSeq" id="XP_007774228.1">
    <property type="nucleotide sequence ID" value="XM_007776038.1"/>
</dbReference>
<keyword evidence="3" id="KW-1185">Reference proteome</keyword>
<feature type="transmembrane region" description="Helical" evidence="1">
    <location>
        <begin position="173"/>
        <end position="196"/>
    </location>
</feature>
<accession>A0A5M3M9P1</accession>
<feature type="transmembrane region" description="Helical" evidence="1">
    <location>
        <begin position="133"/>
        <end position="153"/>
    </location>
</feature>
<dbReference type="OrthoDB" id="2679643at2759"/>
<evidence type="ECO:0000256" key="1">
    <source>
        <dbReference type="SAM" id="Phobius"/>
    </source>
</evidence>
<keyword evidence="1" id="KW-0472">Membrane</keyword>
<dbReference type="EMBL" id="JH711588">
    <property type="protein sequence ID" value="EIW75510.1"/>
    <property type="molecule type" value="Genomic_DNA"/>
</dbReference>
<dbReference type="Proteomes" id="UP000053558">
    <property type="component" value="Unassembled WGS sequence"/>
</dbReference>
<keyword evidence="1" id="KW-1133">Transmembrane helix</keyword>
<feature type="transmembrane region" description="Helical" evidence="1">
    <location>
        <begin position="98"/>
        <end position="121"/>
    </location>
</feature>
<evidence type="ECO:0000313" key="3">
    <source>
        <dbReference type="Proteomes" id="UP000053558"/>
    </source>
</evidence>
<name>A0A5M3M9P1_CONPW</name>
<sequence length="272" mass="30907">MSSSQEILNLTKASLYVKWTGCAASVLLIYDYLISFGDEFLISEQNSLHYCKKFPPPVIENAEVKSSPTQIRYGGIAQSVMKLLTISGLTSQWSDGSILLQFVEAFVVLLAAQAVVGLRVWYLFPRNKAVQAFSVATYTGCAVATTIVARQQYHFILIEISNPELTQSPRSLWTIYMPSLVVHTVFFFLKIVRLFVASEPVRQTFLSLFFKDWNIWSQWEAMLSVCRAMLHLRSLADTWHVEQSWLLNHAELSRVMGIAEKQGREIRVDLDA</sequence>
<keyword evidence="1" id="KW-0812">Transmembrane</keyword>
<dbReference type="AlphaFoldDB" id="A0A5M3M9P1"/>
<organism evidence="2 3">
    <name type="scientific">Coniophora puteana (strain RWD-64-598)</name>
    <name type="common">Brown rot fungus</name>
    <dbReference type="NCBI Taxonomy" id="741705"/>
    <lineage>
        <taxon>Eukaryota</taxon>
        <taxon>Fungi</taxon>
        <taxon>Dikarya</taxon>
        <taxon>Basidiomycota</taxon>
        <taxon>Agaricomycotina</taxon>
        <taxon>Agaricomycetes</taxon>
        <taxon>Agaricomycetidae</taxon>
        <taxon>Boletales</taxon>
        <taxon>Coniophorineae</taxon>
        <taxon>Coniophoraceae</taxon>
        <taxon>Coniophora</taxon>
    </lineage>
</organism>
<dbReference type="GeneID" id="19209583"/>
<protein>
    <submittedName>
        <fullName evidence="2">Uncharacterized protein</fullName>
    </submittedName>
</protein>
<dbReference type="KEGG" id="cput:CONPUDRAFT_77189"/>
<comment type="caution">
    <text evidence="2">The sequence shown here is derived from an EMBL/GenBank/DDBJ whole genome shotgun (WGS) entry which is preliminary data.</text>
</comment>
<evidence type="ECO:0000313" key="2">
    <source>
        <dbReference type="EMBL" id="EIW75510.1"/>
    </source>
</evidence>
<gene>
    <name evidence="2" type="ORF">CONPUDRAFT_77189</name>
</gene>